<dbReference type="STRING" id="266265.Bxe_A3832"/>
<dbReference type="AlphaFoldDB" id="Q144S3"/>
<sequence length="88" mass="10170">MTARRSWRSRFSQILYRCGTLWKLHKGIGVQFPYACLVDTAWRYHDCFPILDIGIRSFLFSVTWLLKCIAPDSGSERGRVAGSRTENV</sequence>
<reference evidence="1 2" key="1">
    <citation type="journal article" date="2006" name="Proc. Natl. Acad. Sci. U.S.A.">
        <title>Burkholderia xenovorans LB400 harbors a multi-replicon, 9.73-Mbp genome shaped for versatility.</title>
        <authorList>
            <person name="Chain P.S."/>
            <person name="Denef V.J."/>
            <person name="Konstantinidis K.T."/>
            <person name="Vergez L.M."/>
            <person name="Agullo L."/>
            <person name="Reyes V.L."/>
            <person name="Hauser L."/>
            <person name="Cordova M."/>
            <person name="Gomez L."/>
            <person name="Gonzalez M."/>
            <person name="Land M."/>
            <person name="Lao V."/>
            <person name="Larimer F."/>
            <person name="LiPuma J.J."/>
            <person name="Mahenthiralingam E."/>
            <person name="Malfatti S.A."/>
            <person name="Marx C.J."/>
            <person name="Parnell J.J."/>
            <person name="Ramette A."/>
            <person name="Richardson P."/>
            <person name="Seeger M."/>
            <person name="Smith D."/>
            <person name="Spilker T."/>
            <person name="Sul W.J."/>
            <person name="Tsoi T.V."/>
            <person name="Ulrich L.E."/>
            <person name="Zhulin I.B."/>
            <person name="Tiedje J.M."/>
        </authorList>
    </citation>
    <scope>NUCLEOTIDE SEQUENCE [LARGE SCALE GENOMIC DNA]</scope>
    <source>
        <strain evidence="1 2">LB400</strain>
    </source>
</reference>
<dbReference type="EMBL" id="CP000270">
    <property type="protein sequence ID" value="ABE29166.1"/>
    <property type="molecule type" value="Genomic_DNA"/>
</dbReference>
<gene>
    <name evidence="1" type="ORF">Bxe_A3832</name>
</gene>
<evidence type="ECO:0000313" key="1">
    <source>
        <dbReference type="EMBL" id="ABE29166.1"/>
    </source>
</evidence>
<organism evidence="1 2">
    <name type="scientific">Paraburkholderia xenovorans (strain LB400)</name>
    <dbReference type="NCBI Taxonomy" id="266265"/>
    <lineage>
        <taxon>Bacteria</taxon>
        <taxon>Pseudomonadati</taxon>
        <taxon>Pseudomonadota</taxon>
        <taxon>Betaproteobacteria</taxon>
        <taxon>Burkholderiales</taxon>
        <taxon>Burkholderiaceae</taxon>
        <taxon>Paraburkholderia</taxon>
    </lineage>
</organism>
<accession>Q144S3</accession>
<name>Q144S3_PARXL</name>
<keyword evidence="2" id="KW-1185">Reference proteome</keyword>
<evidence type="ECO:0000313" key="2">
    <source>
        <dbReference type="Proteomes" id="UP000001817"/>
    </source>
</evidence>
<protein>
    <submittedName>
        <fullName evidence="1">Uncharacterized protein</fullName>
    </submittedName>
</protein>
<dbReference type="Proteomes" id="UP000001817">
    <property type="component" value="Chromosome 1"/>
</dbReference>
<dbReference type="KEGG" id="bxe:Bxe_A3832"/>
<proteinExistence type="predicted"/>